<organism evidence="1 2">
    <name type="scientific">Parachlamydia acanthamoebae</name>
    <dbReference type="NCBI Taxonomy" id="83552"/>
    <lineage>
        <taxon>Bacteria</taxon>
        <taxon>Pseudomonadati</taxon>
        <taxon>Chlamydiota</taxon>
        <taxon>Chlamydiia</taxon>
        <taxon>Parachlamydiales</taxon>
        <taxon>Parachlamydiaceae</taxon>
        <taxon>Parachlamydia</taxon>
    </lineage>
</organism>
<name>A0A0C1EQR7_9BACT</name>
<gene>
    <name evidence="1" type="ORF">DB43_DW00100</name>
</gene>
<comment type="caution">
    <text evidence="1">The sequence shown here is derived from an EMBL/GenBank/DDBJ whole genome shotgun (WGS) entry which is preliminary data.</text>
</comment>
<dbReference type="PATRIC" id="fig|83552.4.peg.271"/>
<protein>
    <submittedName>
        <fullName evidence="1">Uncharacterized protein</fullName>
    </submittedName>
</protein>
<dbReference type="Proteomes" id="UP000031307">
    <property type="component" value="Unassembled WGS sequence"/>
</dbReference>
<evidence type="ECO:0000313" key="1">
    <source>
        <dbReference type="EMBL" id="KIA78514.1"/>
    </source>
</evidence>
<reference evidence="1 2" key="1">
    <citation type="journal article" date="2014" name="Mol. Biol. Evol.">
        <title>Massive expansion of Ubiquitination-related gene families within the Chlamydiae.</title>
        <authorList>
            <person name="Domman D."/>
            <person name="Collingro A."/>
            <person name="Lagkouvardos I."/>
            <person name="Gehre L."/>
            <person name="Weinmaier T."/>
            <person name="Rattei T."/>
            <person name="Subtil A."/>
            <person name="Horn M."/>
        </authorList>
    </citation>
    <scope>NUCLEOTIDE SEQUENCE [LARGE SCALE GENOMIC DNA]</scope>
    <source>
        <strain evidence="1 2">OEW1</strain>
    </source>
</reference>
<dbReference type="AlphaFoldDB" id="A0A0C1EQR7"/>
<proteinExistence type="predicted"/>
<dbReference type="EMBL" id="JSAM01000017">
    <property type="protein sequence ID" value="KIA78514.1"/>
    <property type="molecule type" value="Genomic_DNA"/>
</dbReference>
<accession>A0A0C1EQR7</accession>
<evidence type="ECO:0000313" key="2">
    <source>
        <dbReference type="Proteomes" id="UP000031307"/>
    </source>
</evidence>
<sequence length="334" mass="39048">MFLRRVVEMQVERKALYNLLRMNWLLDPSIKVLAWQVEDYRALPVFEIFNRLQAKHVDLDKVSFTALAEHCDNSEDLTDELVEGSEISQEDEDQIYLLLFELWRRLIPEKPSLSTFCDELDHQIYLYDQGNLDQEEGIQDVLANLQVILDENVDGGGKPLEVFELVTNTCANDIESFLYDFIAEQIDHHNYSYASELIEGFQKYIKDEKWFEFLTTRILAVTDSHGANQQVRQLTKKIMAKPDLEFIFEILTFLVQDGEKEAFVKLAKKGVSLLQTEEDFRDLLLISSDFFHHLDLEKQEDAIKKILQARHRKSIAEHVKAQDSDVQQFVKILE</sequence>